<gene>
    <name evidence="2" type="ORF">Sango_0301600</name>
</gene>
<dbReference type="PANTHER" id="PTHR47418">
    <property type="entry name" value="ALPHA/BETA-HYDROLASES SUPERFAMILY PROTEIN"/>
    <property type="match status" value="1"/>
</dbReference>
<evidence type="ECO:0000256" key="1">
    <source>
        <dbReference type="SAM" id="MobiDB-lite"/>
    </source>
</evidence>
<feature type="region of interest" description="Disordered" evidence="1">
    <location>
        <begin position="1"/>
        <end position="23"/>
    </location>
</feature>
<dbReference type="AlphaFoldDB" id="A0AAE1X8Y3"/>
<name>A0AAE1X8Y3_9LAMI</name>
<dbReference type="EMBL" id="JACGWL010000002">
    <property type="protein sequence ID" value="KAK4407206.1"/>
    <property type="molecule type" value="Genomic_DNA"/>
</dbReference>
<organism evidence="2 3">
    <name type="scientific">Sesamum angolense</name>
    <dbReference type="NCBI Taxonomy" id="2727404"/>
    <lineage>
        <taxon>Eukaryota</taxon>
        <taxon>Viridiplantae</taxon>
        <taxon>Streptophyta</taxon>
        <taxon>Embryophyta</taxon>
        <taxon>Tracheophyta</taxon>
        <taxon>Spermatophyta</taxon>
        <taxon>Magnoliopsida</taxon>
        <taxon>eudicotyledons</taxon>
        <taxon>Gunneridae</taxon>
        <taxon>Pentapetalae</taxon>
        <taxon>asterids</taxon>
        <taxon>lamiids</taxon>
        <taxon>Lamiales</taxon>
        <taxon>Pedaliaceae</taxon>
        <taxon>Sesamum</taxon>
    </lineage>
</organism>
<comment type="caution">
    <text evidence="2">The sequence shown here is derived from an EMBL/GenBank/DDBJ whole genome shotgun (WGS) entry which is preliminary data.</text>
</comment>
<evidence type="ECO:0000313" key="2">
    <source>
        <dbReference type="EMBL" id="KAK4407206.1"/>
    </source>
</evidence>
<protein>
    <recommendedName>
        <fullName evidence="4">Fungal lipase-like domain-containing protein</fullName>
    </recommendedName>
</protein>
<accession>A0AAE1X8Y3</accession>
<sequence>MNKESEISNYSSEEDDLSSHNRKRKPDIGWVAKALKLALQLYKWARPTGNGMENEPAATDRSLTDTFAIYEGVQNLVYYTELAKRAYNDNATGLARNSMLRENNVVKFIKSSSMLRPGSDKEVPKGSQGGVMGFRLRIVGHSQGGATAFFLAIMLCKSHLRSLGSTLIYLELLELPPSLLLKELAESCSGFITTAVMRLGVRTFRVSERWISPFKNEDWEQTKHSGTFSVFSLLSVDYLNSNQWKQNSFEDVPAIQFLRLVTADELFLCKEVYSWSPTAHFSEIGKTETLNLNCINIGDYGTDM</sequence>
<dbReference type="Proteomes" id="UP001289374">
    <property type="component" value="Unassembled WGS sequence"/>
</dbReference>
<keyword evidence="3" id="KW-1185">Reference proteome</keyword>
<evidence type="ECO:0008006" key="4">
    <source>
        <dbReference type="Google" id="ProtNLM"/>
    </source>
</evidence>
<reference evidence="2" key="2">
    <citation type="journal article" date="2024" name="Plant">
        <title>Genomic evolution and insights into agronomic trait innovations of Sesamum species.</title>
        <authorList>
            <person name="Miao H."/>
            <person name="Wang L."/>
            <person name="Qu L."/>
            <person name="Liu H."/>
            <person name="Sun Y."/>
            <person name="Le M."/>
            <person name="Wang Q."/>
            <person name="Wei S."/>
            <person name="Zheng Y."/>
            <person name="Lin W."/>
            <person name="Duan Y."/>
            <person name="Cao H."/>
            <person name="Xiong S."/>
            <person name="Wang X."/>
            <person name="Wei L."/>
            <person name="Li C."/>
            <person name="Ma Q."/>
            <person name="Ju M."/>
            <person name="Zhao R."/>
            <person name="Li G."/>
            <person name="Mu C."/>
            <person name="Tian Q."/>
            <person name="Mei H."/>
            <person name="Zhang T."/>
            <person name="Gao T."/>
            <person name="Zhang H."/>
        </authorList>
    </citation>
    <scope>NUCLEOTIDE SEQUENCE</scope>
    <source>
        <strain evidence="2">K16</strain>
    </source>
</reference>
<evidence type="ECO:0000313" key="3">
    <source>
        <dbReference type="Proteomes" id="UP001289374"/>
    </source>
</evidence>
<proteinExistence type="predicted"/>
<reference evidence="2" key="1">
    <citation type="submission" date="2020-06" db="EMBL/GenBank/DDBJ databases">
        <authorList>
            <person name="Li T."/>
            <person name="Hu X."/>
            <person name="Zhang T."/>
            <person name="Song X."/>
            <person name="Zhang H."/>
            <person name="Dai N."/>
            <person name="Sheng W."/>
            <person name="Hou X."/>
            <person name="Wei L."/>
        </authorList>
    </citation>
    <scope>NUCLEOTIDE SEQUENCE</scope>
    <source>
        <strain evidence="2">K16</strain>
        <tissue evidence="2">Leaf</tissue>
    </source>
</reference>